<accession>A5W666</accession>
<reference evidence="1" key="1">
    <citation type="submission" date="2007-05" db="EMBL/GenBank/DDBJ databases">
        <title>Complete sequence of Pseudomonas putida F1.</title>
        <authorList>
            <consortium name="US DOE Joint Genome Institute"/>
            <person name="Copeland A."/>
            <person name="Lucas S."/>
            <person name="Lapidus A."/>
            <person name="Barry K."/>
            <person name="Detter J.C."/>
            <person name="Glavina del Rio T."/>
            <person name="Hammon N."/>
            <person name="Israni S."/>
            <person name="Dalin E."/>
            <person name="Tice H."/>
            <person name="Pitluck S."/>
            <person name="Chain P."/>
            <person name="Malfatti S."/>
            <person name="Shin M."/>
            <person name="Vergez L."/>
            <person name="Schmutz J."/>
            <person name="Larimer F."/>
            <person name="Land M."/>
            <person name="Hauser L."/>
            <person name="Kyrpides N."/>
            <person name="Lykidis A."/>
            <person name="Parales R."/>
            <person name="Richardson P."/>
        </authorList>
    </citation>
    <scope>NUCLEOTIDE SEQUENCE [LARGE SCALE GENOMIC DNA]</scope>
    <source>
        <strain evidence="1">F1</strain>
    </source>
</reference>
<dbReference type="HOGENOM" id="CLU_3347466_0_0_6"/>
<dbReference type="AlphaFoldDB" id="A5W666"/>
<organism evidence="1">
    <name type="scientific">Pseudomonas putida (strain ATCC 700007 / DSM 6899 / JCM 31910 / BCRC 17059 / LMG 24140 / F1)</name>
    <dbReference type="NCBI Taxonomy" id="351746"/>
    <lineage>
        <taxon>Bacteria</taxon>
        <taxon>Pseudomonadati</taxon>
        <taxon>Pseudomonadota</taxon>
        <taxon>Gammaproteobacteria</taxon>
        <taxon>Pseudomonadales</taxon>
        <taxon>Pseudomonadaceae</taxon>
        <taxon>Pseudomonas</taxon>
    </lineage>
</organism>
<protein>
    <submittedName>
        <fullName evidence="1">Uncharacterized protein</fullName>
    </submittedName>
</protein>
<sequence length="37" mass="4025">MQGKSVVTTLSLSLRFFLNLPPASVFGPVDSVKMMIL</sequence>
<dbReference type="EMBL" id="CP000712">
    <property type="protein sequence ID" value="ABQ79626.1"/>
    <property type="molecule type" value="Genomic_DNA"/>
</dbReference>
<dbReference type="KEGG" id="ppf:Pput_3500"/>
<evidence type="ECO:0000313" key="1">
    <source>
        <dbReference type="EMBL" id="ABQ79626.1"/>
    </source>
</evidence>
<name>A5W666_PSEP1</name>
<proteinExistence type="predicted"/>
<gene>
    <name evidence="1" type="ordered locus">Pput_3500</name>
</gene>